<dbReference type="Proteomes" id="UP000005666">
    <property type="component" value="Chromosome 13"/>
</dbReference>
<dbReference type="GO" id="GO:0003729">
    <property type="term" value="F:mRNA binding"/>
    <property type="evidence" value="ECO:0007669"/>
    <property type="project" value="TreeGrafter"/>
</dbReference>
<evidence type="ECO:0000259" key="9">
    <source>
        <dbReference type="PROSITE" id="PS50250"/>
    </source>
</evidence>
<dbReference type="GeneID" id="11531967"/>
<dbReference type="GO" id="GO:0071541">
    <property type="term" value="C:eukaryotic translation initiation factor 3 complex, eIF3m"/>
    <property type="evidence" value="ECO:0007669"/>
    <property type="project" value="TreeGrafter"/>
</dbReference>
<dbReference type="RefSeq" id="XP_003688139.1">
    <property type="nucleotide sequence ID" value="XM_003688091.1"/>
</dbReference>
<dbReference type="OrthoDB" id="18884at2759"/>
<dbReference type="GO" id="GO:0000131">
    <property type="term" value="C:incipient cellular bud site"/>
    <property type="evidence" value="ECO:0007669"/>
    <property type="project" value="EnsemblFungi"/>
</dbReference>
<keyword evidence="2" id="KW-0963">Cytoplasm</keyword>
<organism evidence="10 11">
    <name type="scientific">Tetrapisispora phaffii (strain ATCC 24235 / CBS 4417 / NBRC 1672 / NRRL Y-8282 / UCD 70-5)</name>
    <name type="common">Yeast</name>
    <name type="synonym">Fabospora phaffii</name>
    <dbReference type="NCBI Taxonomy" id="1071381"/>
    <lineage>
        <taxon>Eukaryota</taxon>
        <taxon>Fungi</taxon>
        <taxon>Dikarya</taxon>
        <taxon>Ascomycota</taxon>
        <taxon>Saccharomycotina</taxon>
        <taxon>Saccharomycetes</taxon>
        <taxon>Saccharomycetales</taxon>
        <taxon>Saccharomycetaceae</taxon>
        <taxon>Tetrapisispora</taxon>
    </lineage>
</organism>
<dbReference type="GO" id="GO:0002188">
    <property type="term" value="P:translation reinitiation"/>
    <property type="evidence" value="ECO:0007669"/>
    <property type="project" value="EnsemblFungi"/>
</dbReference>
<evidence type="ECO:0000256" key="5">
    <source>
        <dbReference type="ARBA" id="ARBA00022917"/>
    </source>
</evidence>
<gene>
    <name evidence="10" type="primary">TPHA0M01300</name>
    <name evidence="10" type="ordered locus">TPHA_0M01300</name>
</gene>
<proteinExistence type="predicted"/>
<dbReference type="Gene3D" id="1.25.40.860">
    <property type="match status" value="1"/>
</dbReference>
<reference evidence="10 11" key="1">
    <citation type="journal article" date="2011" name="Proc. Natl. Acad. Sci. U.S.A.">
        <title>Evolutionary erosion of yeast sex chromosomes by mating-type switching accidents.</title>
        <authorList>
            <person name="Gordon J.L."/>
            <person name="Armisen D."/>
            <person name="Proux-Wera E."/>
            <person name="Oheigeartaigh S.S."/>
            <person name="Byrne K.P."/>
            <person name="Wolfe K.H."/>
        </authorList>
    </citation>
    <scope>NUCLEOTIDE SEQUENCE [LARGE SCALE GENOMIC DNA]</scope>
    <source>
        <strain evidence="11">ATCC 24235 / CBS 4417 / NBRC 1672 / NRRL Y-8282 / UCD 70-5</strain>
    </source>
</reference>
<evidence type="ECO:0000256" key="6">
    <source>
        <dbReference type="ARBA" id="ARBA00023054"/>
    </source>
</evidence>
<dbReference type="Gene3D" id="4.10.860.10">
    <property type="entry name" value="UVR domain"/>
    <property type="match status" value="1"/>
</dbReference>
<feature type="coiled-coil region" evidence="7">
    <location>
        <begin position="710"/>
        <end position="737"/>
    </location>
</feature>
<dbReference type="GO" id="GO:0010494">
    <property type="term" value="C:cytoplasmic stress granule"/>
    <property type="evidence" value="ECO:0007669"/>
    <property type="project" value="EnsemblFungi"/>
</dbReference>
<feature type="domain" description="PCI" evidence="9">
    <location>
        <begin position="324"/>
        <end position="498"/>
    </location>
</feature>
<evidence type="ECO:0000313" key="11">
    <source>
        <dbReference type="Proteomes" id="UP000005666"/>
    </source>
</evidence>
<keyword evidence="11" id="KW-1185">Reference proteome</keyword>
<sequence length="953" mass="109010">MAPPVLRPENAIKRADDLVSVGESQAALQSLFDFITARRIRFADPAAIEPIVVKFLELGIELKKGKNRSKNALHQFKKLIQGNNDGLLIIGSISRKFITMIEAKIVTEHEKLASATENVDENVDLDVAVTPENLLNSVYLKDSNTVSGFNDEEIATWLRFTWESYRTVLDLVRNNSQLEITYSGVVNRTMQFCLKYNRKNEFKRLAEMLRQHLDAANYQQNKNGTNIVDLSDNETLQRYLEQRFQQVNVSVKLELWHEAYRSIEDVFHLMKISKQTPKAPTLANYYQNMARVFLMSGVHNLHTVAWGKFYSLYSKNPNATESDFKQYSSIILLSAVSNALDTLPVIGYDPQLRLYRLVGLESKPTRKDIMDIATEEDIFIHADEDVKKLYNILEENFDNETVKKELAELLPKLETKPYFKQYIKPLKNVITRKIIVSVSEREASINIDKLYEEITLPAPLNDDYWGLEKSLLQAAVEDYVCIKIDHKSNTVTFASDPFEIISKSEPVVEEEEAEEEEAEEEVDESEIPEGEEEEMEEAQEAEGAKEAEAEPEPVLTRTHYIRRKLNELSVVLEGLDDFKEASYIQKVKTARENLIAETKNAIENIKKANEERIKRAQEQKQKYLASAAERAEEDAEMRQKRMLEERTALEAKLAEENQRRAIEKKKREFLELQKIQVKHFIDTVNEKGEVELTPEETEGLDIVAIKKLVFKKIAKNKTELEQRIDIALQKLDHTERAYRESELPLLAKESEALKNEDSIKFEEIKSKILEGAKADHAAKMEDYDRLVVVGDDFRALRDRLYASYQAKHGKAQAEKLAKLEAAKKARVDEIRKQRYDELVAKRQAEIDSVKRQEQAAKQDQIASKQRELGEAAEQKSRAAASQAAKSLFGRGANDERQAKLDAIAQRQREIEEAAERKAKGSPAASIPATGPADTEKPLTFKEKMRLKREAAGK</sequence>
<evidence type="ECO:0000256" key="7">
    <source>
        <dbReference type="SAM" id="Coils"/>
    </source>
</evidence>
<feature type="coiled-coil region" evidence="7">
    <location>
        <begin position="584"/>
        <end position="673"/>
    </location>
</feature>
<evidence type="ECO:0000313" key="10">
    <source>
        <dbReference type="EMBL" id="CCE65705.1"/>
    </source>
</evidence>
<dbReference type="GO" id="GO:0001732">
    <property type="term" value="P:formation of cytoplasmic translation initiation complex"/>
    <property type="evidence" value="ECO:0007669"/>
    <property type="project" value="TreeGrafter"/>
</dbReference>
<feature type="compositionally biased region" description="Acidic residues" evidence="8">
    <location>
        <begin position="507"/>
        <end position="540"/>
    </location>
</feature>
<dbReference type="eggNOG" id="KOG2072">
    <property type="taxonomic scope" value="Eukaryota"/>
</dbReference>
<keyword evidence="3" id="KW-0396">Initiation factor</keyword>
<evidence type="ECO:0000256" key="4">
    <source>
        <dbReference type="ARBA" id="ARBA00022884"/>
    </source>
</evidence>
<protein>
    <recommendedName>
        <fullName evidence="9">PCI domain-containing protein</fullName>
    </recommendedName>
</protein>
<evidence type="ECO:0000256" key="3">
    <source>
        <dbReference type="ARBA" id="ARBA00022540"/>
    </source>
</evidence>
<dbReference type="KEGG" id="tpf:TPHA_0M01300"/>
<dbReference type="OMA" id="EHITNKR"/>
<feature type="region of interest" description="Disordered" evidence="8">
    <location>
        <begin position="505"/>
        <end position="552"/>
    </location>
</feature>
<feature type="compositionally biased region" description="Basic and acidic residues" evidence="8">
    <location>
        <begin position="906"/>
        <end position="918"/>
    </location>
</feature>
<dbReference type="GO" id="GO:0043614">
    <property type="term" value="C:multi-eIF complex"/>
    <property type="evidence" value="ECO:0007669"/>
    <property type="project" value="EnsemblFungi"/>
</dbReference>
<dbReference type="InterPro" id="IPR027512">
    <property type="entry name" value="EIF3A"/>
</dbReference>
<dbReference type="InterPro" id="IPR054711">
    <property type="entry name" value="eIF3a_PCI_TPR-like"/>
</dbReference>
<keyword evidence="5" id="KW-0648">Protein biosynthesis</keyword>
<accession>G8C0J0</accession>
<dbReference type="STRING" id="1071381.G8C0J0"/>
<comment type="subcellular location">
    <subcellularLocation>
        <location evidence="1">Cytoplasm</location>
    </subcellularLocation>
</comment>
<keyword evidence="6 7" id="KW-0175">Coiled coil</keyword>
<dbReference type="PROSITE" id="PS50250">
    <property type="entry name" value="PCI"/>
    <property type="match status" value="1"/>
</dbReference>
<dbReference type="GO" id="GO:0003743">
    <property type="term" value="F:translation initiation factor activity"/>
    <property type="evidence" value="ECO:0007669"/>
    <property type="project" value="UniProtKB-KW"/>
</dbReference>
<feature type="compositionally biased region" description="Basic and acidic residues" evidence="8">
    <location>
        <begin position="847"/>
        <end position="856"/>
    </location>
</feature>
<dbReference type="PANTHER" id="PTHR14005:SF0">
    <property type="entry name" value="EUKARYOTIC TRANSLATION INITIATION FACTOR 3 SUBUNIT A"/>
    <property type="match status" value="1"/>
</dbReference>
<keyword evidence="4" id="KW-0694">RNA-binding</keyword>
<dbReference type="Pfam" id="PF22591">
    <property type="entry name" value="eIF3a_PCI_TPR-like"/>
    <property type="match status" value="1"/>
</dbReference>
<dbReference type="InterPro" id="IPR000717">
    <property type="entry name" value="PCI_dom"/>
</dbReference>
<feature type="compositionally biased region" description="Basic and acidic residues" evidence="8">
    <location>
        <begin position="864"/>
        <end position="876"/>
    </location>
</feature>
<name>G8C0J0_TETPH</name>
<evidence type="ECO:0000256" key="1">
    <source>
        <dbReference type="ARBA" id="ARBA00004496"/>
    </source>
</evidence>
<feature type="region of interest" description="Disordered" evidence="8">
    <location>
        <begin position="847"/>
        <end position="953"/>
    </location>
</feature>
<evidence type="ECO:0000256" key="8">
    <source>
        <dbReference type="SAM" id="MobiDB-lite"/>
    </source>
</evidence>
<dbReference type="EMBL" id="HE612868">
    <property type="protein sequence ID" value="CCE65705.1"/>
    <property type="molecule type" value="Genomic_DNA"/>
</dbReference>
<dbReference type="SMART" id="SM00088">
    <property type="entry name" value="PINT"/>
    <property type="match status" value="1"/>
</dbReference>
<dbReference type="AlphaFoldDB" id="G8C0J0"/>
<dbReference type="GO" id="GO:0071540">
    <property type="term" value="C:eukaryotic translation initiation factor 3 complex, eIF3e"/>
    <property type="evidence" value="ECO:0007669"/>
    <property type="project" value="TreeGrafter"/>
</dbReference>
<evidence type="ECO:0000256" key="2">
    <source>
        <dbReference type="ARBA" id="ARBA00022490"/>
    </source>
</evidence>
<dbReference type="PANTHER" id="PTHR14005">
    <property type="entry name" value="EUKARYOTIC TRANSLATION INITIATION FACTOR 3, THETA SUBUNIT"/>
    <property type="match status" value="1"/>
</dbReference>
<feature type="compositionally biased region" description="Basic and acidic residues" evidence="8">
    <location>
        <begin position="933"/>
        <end position="953"/>
    </location>
</feature>
<dbReference type="HOGENOM" id="CLU_002096_2_1_1"/>
<dbReference type="FunFam" id="4.10.860.10:FF:000001">
    <property type="entry name" value="Eukaryotic translation initiation factor 3 subunit A"/>
    <property type="match status" value="1"/>
</dbReference>